<evidence type="ECO:0000313" key="5">
    <source>
        <dbReference type="EMBL" id="QLY39900.1"/>
    </source>
</evidence>
<evidence type="ECO:0000256" key="3">
    <source>
        <dbReference type="ARBA" id="ARBA00023315"/>
    </source>
</evidence>
<evidence type="ECO:0000313" key="6">
    <source>
        <dbReference type="Proteomes" id="UP000512167"/>
    </source>
</evidence>
<dbReference type="InterPro" id="IPR002505">
    <property type="entry name" value="PTA_PTB"/>
</dbReference>
<protein>
    <submittedName>
        <fullName evidence="5">Bifunctional enoyl-CoA hydratase/phosphate acetyltransferase</fullName>
    </submittedName>
</protein>
<keyword evidence="6" id="KW-1185">Reference proteome</keyword>
<reference evidence="5 6" key="1">
    <citation type="submission" date="2020-04" db="EMBL/GenBank/DDBJ databases">
        <authorList>
            <person name="Zheng R.K."/>
            <person name="Sun C.M."/>
        </authorList>
    </citation>
    <scope>NUCLEOTIDE SEQUENCE [LARGE SCALE GENOMIC DNA]</scope>
    <source>
        <strain evidence="6">zrk29</strain>
    </source>
</reference>
<dbReference type="RefSeq" id="WP_312032389.1">
    <property type="nucleotide sequence ID" value="NZ_CP051151.1"/>
</dbReference>
<evidence type="ECO:0000256" key="2">
    <source>
        <dbReference type="ARBA" id="ARBA00022679"/>
    </source>
</evidence>
<dbReference type="NCBIfam" id="NF006045">
    <property type="entry name" value="PRK08190.1"/>
    <property type="match status" value="1"/>
</dbReference>
<dbReference type="GO" id="GO:0016746">
    <property type="term" value="F:acyltransferase activity"/>
    <property type="evidence" value="ECO:0007669"/>
    <property type="project" value="UniProtKB-KW"/>
</dbReference>
<keyword evidence="2 5" id="KW-0808">Transferase</keyword>
<name>A0A7L6N0W5_9MOLU</name>
<keyword evidence="3" id="KW-0012">Acyltransferase</keyword>
<evidence type="ECO:0000259" key="4">
    <source>
        <dbReference type="Pfam" id="PF01515"/>
    </source>
</evidence>
<feature type="domain" description="Phosphate acetyl/butaryl transferase" evidence="4">
    <location>
        <begin position="77"/>
        <end position="293"/>
    </location>
</feature>
<sequence length="304" mass="33033">MLKSVAELAKLAEKVNRKKMAVVFAHDDHVIEAVYGASKQGFIEPVLIGDQVEIEKLISKYHLQKPYQIIHEMDPSKASLIAMNLVNQGQCDIVMKGLIDTKLILKEVVNSDTGIKKAHLLSHVGVVSLPTYPKVIFATDGAMNINPNVEQKIEIIEAAVELARTLGYKEPKVGLVSAVEKVNSKIESTLHAQEIVNYYKDKDIDFLIDGPFAIDNLVSDESVKQKGIESEVAGDCDIMIFPNLDGGNIFYKTCMFLAGGKSAGIILGAKVPIVLTSRADTAEAKLNSIILAVVNANGLSNFSD</sequence>
<dbReference type="AlphaFoldDB" id="A0A7L6N0W5"/>
<dbReference type="Proteomes" id="UP000512167">
    <property type="component" value="Chromosome"/>
</dbReference>
<dbReference type="Pfam" id="PF01515">
    <property type="entry name" value="PTA_PTB"/>
    <property type="match status" value="1"/>
</dbReference>
<organism evidence="5 6">
    <name type="scientific">Hujiaoplasma nucleasis</name>
    <dbReference type="NCBI Taxonomy" id="2725268"/>
    <lineage>
        <taxon>Bacteria</taxon>
        <taxon>Bacillati</taxon>
        <taxon>Mycoplasmatota</taxon>
        <taxon>Mollicutes</taxon>
        <taxon>Candidatus Izemoplasmatales</taxon>
        <taxon>Hujiaoplasmataceae</taxon>
        <taxon>Hujiaoplasma</taxon>
    </lineage>
</organism>
<dbReference type="Gene3D" id="3.40.718.10">
    <property type="entry name" value="Isopropylmalate Dehydrogenase"/>
    <property type="match status" value="1"/>
</dbReference>
<dbReference type="PANTHER" id="PTHR43356:SF2">
    <property type="entry name" value="PHOSPHATE ACETYLTRANSFERASE"/>
    <property type="match status" value="1"/>
</dbReference>
<dbReference type="InterPro" id="IPR050500">
    <property type="entry name" value="Phos_Acetyltrans/Butyryltrans"/>
</dbReference>
<evidence type="ECO:0000256" key="1">
    <source>
        <dbReference type="ARBA" id="ARBA00005656"/>
    </source>
</evidence>
<dbReference type="SUPFAM" id="SSF53659">
    <property type="entry name" value="Isocitrate/Isopropylmalate dehydrogenase-like"/>
    <property type="match status" value="1"/>
</dbReference>
<dbReference type="EMBL" id="CP051151">
    <property type="protein sequence ID" value="QLY39900.1"/>
    <property type="molecule type" value="Genomic_DNA"/>
</dbReference>
<accession>A0A7L6N0W5</accession>
<gene>
    <name evidence="5" type="ORF">HF295_03095</name>
</gene>
<comment type="similarity">
    <text evidence="1">Belongs to the phosphate acetyltransferase and butyryltransferase family.</text>
</comment>
<dbReference type="PANTHER" id="PTHR43356">
    <property type="entry name" value="PHOSPHATE ACETYLTRANSFERASE"/>
    <property type="match status" value="1"/>
</dbReference>
<dbReference type="InterPro" id="IPR012147">
    <property type="entry name" value="P_Ac_Bu_trans"/>
</dbReference>
<dbReference type="KEGG" id="tbk:HF295_03095"/>
<proteinExistence type="inferred from homology"/>
<dbReference type="PIRSF" id="PIRSF000428">
    <property type="entry name" value="P_Ac_trans"/>
    <property type="match status" value="1"/>
</dbReference>